<dbReference type="Proteomes" id="UP000574761">
    <property type="component" value="Unassembled WGS sequence"/>
</dbReference>
<proteinExistence type="predicted"/>
<dbReference type="EMBL" id="JACIEE010000004">
    <property type="protein sequence ID" value="MBB3977061.1"/>
    <property type="molecule type" value="Genomic_DNA"/>
</dbReference>
<comment type="caution">
    <text evidence="1">The sequence shown here is derived from an EMBL/GenBank/DDBJ whole genome shotgun (WGS) entry which is preliminary data.</text>
</comment>
<name>A0A7W6D5D6_9HYPH</name>
<dbReference type="AlphaFoldDB" id="A0A7W6D5D6"/>
<reference evidence="1 2" key="1">
    <citation type="submission" date="2020-08" db="EMBL/GenBank/DDBJ databases">
        <title>Genomic Encyclopedia of Type Strains, Phase IV (KMG-IV): sequencing the most valuable type-strain genomes for metagenomic binning, comparative biology and taxonomic classification.</title>
        <authorList>
            <person name="Goeker M."/>
        </authorList>
    </citation>
    <scope>NUCLEOTIDE SEQUENCE [LARGE SCALE GENOMIC DNA]</scope>
    <source>
        <strain evidence="1 2">DSM 100211</strain>
    </source>
</reference>
<gene>
    <name evidence="1" type="ORF">GGQ64_002261</name>
</gene>
<sequence>MYHYVQAVLAAIRSAIDALLFQHRPPPGFR</sequence>
<evidence type="ECO:0000313" key="2">
    <source>
        <dbReference type="Proteomes" id="UP000574761"/>
    </source>
</evidence>
<organism evidence="1 2">
    <name type="scientific">Mycoplana azooxidifex</name>
    <dbReference type="NCBI Taxonomy" id="1636188"/>
    <lineage>
        <taxon>Bacteria</taxon>
        <taxon>Pseudomonadati</taxon>
        <taxon>Pseudomonadota</taxon>
        <taxon>Alphaproteobacteria</taxon>
        <taxon>Hyphomicrobiales</taxon>
        <taxon>Rhizobiaceae</taxon>
        <taxon>Mycoplana</taxon>
    </lineage>
</organism>
<evidence type="ECO:0000313" key="1">
    <source>
        <dbReference type="EMBL" id="MBB3977061.1"/>
    </source>
</evidence>
<keyword evidence="2" id="KW-1185">Reference proteome</keyword>
<accession>A0A7W6D5D6</accession>
<protein>
    <submittedName>
        <fullName evidence="1">Uncharacterized protein</fullName>
    </submittedName>
</protein>